<reference evidence="6" key="1">
    <citation type="submission" date="2020-10" db="EMBL/GenBank/DDBJ databases">
        <authorList>
            <person name="Gilroy R."/>
        </authorList>
    </citation>
    <scope>NUCLEOTIDE SEQUENCE</scope>
    <source>
        <strain evidence="6">CHK181-108</strain>
    </source>
</reference>
<dbReference type="PIRSF" id="PIRSF026782">
    <property type="entry name" value="CbiD"/>
    <property type="match status" value="1"/>
</dbReference>
<evidence type="ECO:0000256" key="4">
    <source>
        <dbReference type="ARBA" id="ARBA00022691"/>
    </source>
</evidence>
<evidence type="ECO:0000256" key="5">
    <source>
        <dbReference type="HAMAP-Rule" id="MF_00787"/>
    </source>
</evidence>
<comment type="function">
    <text evidence="5">Catalyzes the methylation of C-1 in cobalt-precorrin-5B to form cobalt-precorrin-6A.</text>
</comment>
<dbReference type="GO" id="GO:0032259">
    <property type="term" value="P:methylation"/>
    <property type="evidence" value="ECO:0007669"/>
    <property type="project" value="UniProtKB-KW"/>
</dbReference>
<comment type="pathway">
    <text evidence="5">Cofactor biosynthesis; adenosylcobalamin biosynthesis; cob(II)yrinate a,c-diamide from sirohydrochlorin (anaerobic route): step 6/10.</text>
</comment>
<keyword evidence="1 5" id="KW-0169">Cobalamin biosynthesis</keyword>
<gene>
    <name evidence="5 6" type="primary">cbiD</name>
    <name evidence="6" type="ORF">IAA60_07330</name>
</gene>
<dbReference type="GO" id="GO:0008168">
    <property type="term" value="F:methyltransferase activity"/>
    <property type="evidence" value="ECO:0007669"/>
    <property type="project" value="UniProtKB-UniRule"/>
</dbReference>
<keyword evidence="2 5" id="KW-0489">Methyltransferase</keyword>
<name>A0A9D1KPK4_9FIRM</name>
<dbReference type="SUPFAM" id="SSF111342">
    <property type="entry name" value="CbiD-like"/>
    <property type="match status" value="1"/>
</dbReference>
<evidence type="ECO:0000256" key="1">
    <source>
        <dbReference type="ARBA" id="ARBA00022573"/>
    </source>
</evidence>
<dbReference type="AlphaFoldDB" id="A0A9D1KPK4"/>
<evidence type="ECO:0000256" key="2">
    <source>
        <dbReference type="ARBA" id="ARBA00022603"/>
    </source>
</evidence>
<dbReference type="NCBIfam" id="TIGR00312">
    <property type="entry name" value="cbiD"/>
    <property type="match status" value="1"/>
</dbReference>
<comment type="catalytic activity">
    <reaction evidence="5">
        <text>Co-precorrin-5B + S-adenosyl-L-methionine = Co-precorrin-6A + S-adenosyl-L-homocysteine</text>
        <dbReference type="Rhea" id="RHEA:26285"/>
        <dbReference type="ChEBI" id="CHEBI:57856"/>
        <dbReference type="ChEBI" id="CHEBI:59789"/>
        <dbReference type="ChEBI" id="CHEBI:60063"/>
        <dbReference type="ChEBI" id="CHEBI:60064"/>
        <dbReference type="EC" id="2.1.1.195"/>
    </reaction>
</comment>
<protein>
    <recommendedName>
        <fullName evidence="5">Cobalt-precorrin-5B C(1)-methyltransferase</fullName>
        <ecNumber evidence="5">2.1.1.195</ecNumber>
    </recommendedName>
    <alternativeName>
        <fullName evidence="5">Cobalt-precorrin-6A synthase</fullName>
    </alternativeName>
</protein>
<dbReference type="GO" id="GO:0019251">
    <property type="term" value="P:anaerobic cobalamin biosynthetic process"/>
    <property type="evidence" value="ECO:0007669"/>
    <property type="project" value="UniProtKB-UniRule"/>
</dbReference>
<evidence type="ECO:0000256" key="3">
    <source>
        <dbReference type="ARBA" id="ARBA00022679"/>
    </source>
</evidence>
<keyword evidence="4 5" id="KW-0949">S-adenosyl-L-methionine</keyword>
<dbReference type="HAMAP" id="MF_00787">
    <property type="entry name" value="CbiD"/>
    <property type="match status" value="1"/>
</dbReference>
<reference evidence="6" key="2">
    <citation type="journal article" date="2021" name="PeerJ">
        <title>Extensive microbial diversity within the chicken gut microbiome revealed by metagenomics and culture.</title>
        <authorList>
            <person name="Gilroy R."/>
            <person name="Ravi A."/>
            <person name="Getino M."/>
            <person name="Pursley I."/>
            <person name="Horton D.L."/>
            <person name="Alikhan N.F."/>
            <person name="Baker D."/>
            <person name="Gharbi K."/>
            <person name="Hall N."/>
            <person name="Watson M."/>
            <person name="Adriaenssens E.M."/>
            <person name="Foster-Nyarko E."/>
            <person name="Jarju S."/>
            <person name="Secka A."/>
            <person name="Antonio M."/>
            <person name="Oren A."/>
            <person name="Chaudhuri R.R."/>
            <person name="La Ragione R."/>
            <person name="Hildebrand F."/>
            <person name="Pallen M.J."/>
        </authorList>
    </citation>
    <scope>NUCLEOTIDE SEQUENCE</scope>
    <source>
        <strain evidence="6">CHK181-108</strain>
    </source>
</reference>
<dbReference type="Pfam" id="PF01888">
    <property type="entry name" value="CbiD"/>
    <property type="match status" value="1"/>
</dbReference>
<sequence>MKKTLQSGITTGTCAAAAAAAAARLLLCGEKADTVEITLPRGERRTVNAGNFSRGVRSARCSVKKYSGDDPDVTDGAEIFAAVSRCGDGILIKGGDGVGRVTREGLDRPVGDAAINTVPRKMIEAAVRKECEKAGYTGGMTVEISVPGGAELAKKTFNPRLGIEGGISILGTTGIVEPMSERAVLDTIYLELKMRRAGNKKIAVLTPGNYGEKFCAEELDIKTPVLCGNFVGDSIDMASELGFDGILIVSHMGKLSKLASGVMNTHSKYADARLENIALCAALADVPQWRRVLDCVTAREAWELVRDTKTAEIMMDRIEMYLKRRTNTEIGAVMYVENSGVAGMTRGAEKLIKAAAEKRERE</sequence>
<evidence type="ECO:0000313" key="6">
    <source>
        <dbReference type="EMBL" id="HIT85698.1"/>
    </source>
</evidence>
<organism evidence="6 7">
    <name type="scientific">Candidatus Ornithomonoglobus intestinigallinarum</name>
    <dbReference type="NCBI Taxonomy" id="2840894"/>
    <lineage>
        <taxon>Bacteria</taxon>
        <taxon>Bacillati</taxon>
        <taxon>Bacillota</taxon>
        <taxon>Clostridia</taxon>
        <taxon>Candidatus Ornithomonoglobus</taxon>
    </lineage>
</organism>
<dbReference type="Gene3D" id="3.30.2110.10">
    <property type="entry name" value="CbiD-like"/>
    <property type="match status" value="1"/>
</dbReference>
<comment type="caution">
    <text evidence="6">The sequence shown here is derived from an EMBL/GenBank/DDBJ whole genome shotgun (WGS) entry which is preliminary data.</text>
</comment>
<dbReference type="InterPro" id="IPR002748">
    <property type="entry name" value="CbiD"/>
</dbReference>
<dbReference type="InterPro" id="IPR036074">
    <property type="entry name" value="CbiD_sf"/>
</dbReference>
<comment type="similarity">
    <text evidence="5">Belongs to the CbiD family.</text>
</comment>
<dbReference type="Proteomes" id="UP000824165">
    <property type="component" value="Unassembled WGS sequence"/>
</dbReference>
<dbReference type="EMBL" id="DVLU01000073">
    <property type="protein sequence ID" value="HIT85698.1"/>
    <property type="molecule type" value="Genomic_DNA"/>
</dbReference>
<dbReference type="PANTHER" id="PTHR35863">
    <property type="entry name" value="COBALT-PRECORRIN-5B C(1)-METHYLTRANSFERASE"/>
    <property type="match status" value="1"/>
</dbReference>
<dbReference type="EC" id="2.1.1.195" evidence="5"/>
<evidence type="ECO:0000313" key="7">
    <source>
        <dbReference type="Proteomes" id="UP000824165"/>
    </source>
</evidence>
<accession>A0A9D1KPK4</accession>
<proteinExistence type="inferred from homology"/>
<keyword evidence="3 5" id="KW-0808">Transferase</keyword>
<dbReference type="PANTHER" id="PTHR35863:SF1">
    <property type="entry name" value="COBALT-PRECORRIN-5B C(1)-METHYLTRANSFERASE"/>
    <property type="match status" value="1"/>
</dbReference>